<gene>
    <name evidence="5" type="ORF">ColLi_01874</name>
</gene>
<dbReference type="Proteomes" id="UP001055172">
    <property type="component" value="Unassembled WGS sequence"/>
</dbReference>
<dbReference type="GO" id="GO:0000974">
    <property type="term" value="C:Prp19 complex"/>
    <property type="evidence" value="ECO:0007669"/>
    <property type="project" value="InterPro"/>
</dbReference>
<name>A0AA37GDQ8_9PEZI</name>
<evidence type="ECO:0000256" key="3">
    <source>
        <dbReference type="SAM" id="MobiDB-lite"/>
    </source>
</evidence>
<feature type="domain" description="Pre-mRNA splicing factor component Cdc5p/Cef1 C-terminal" evidence="4">
    <location>
        <begin position="4"/>
        <end position="196"/>
    </location>
</feature>
<evidence type="ECO:0000313" key="6">
    <source>
        <dbReference type="Proteomes" id="UP001055172"/>
    </source>
</evidence>
<feature type="region of interest" description="Disordered" evidence="3">
    <location>
        <begin position="1"/>
        <end position="25"/>
    </location>
</feature>
<evidence type="ECO:0000256" key="2">
    <source>
        <dbReference type="ARBA" id="ARBA00023242"/>
    </source>
</evidence>
<dbReference type="PANTHER" id="PTHR45885:SF1">
    <property type="entry name" value="CELL DIVISION CYCLE 5-LIKE PROTEIN"/>
    <property type="match status" value="1"/>
</dbReference>
<dbReference type="InterPro" id="IPR047242">
    <property type="entry name" value="CDC5L/Cef1"/>
</dbReference>
<evidence type="ECO:0000256" key="1">
    <source>
        <dbReference type="ARBA" id="ARBA00023125"/>
    </source>
</evidence>
<keyword evidence="6" id="KW-1185">Reference proteome</keyword>
<dbReference type="GO" id="GO:0005681">
    <property type="term" value="C:spliceosomal complex"/>
    <property type="evidence" value="ECO:0007669"/>
    <property type="project" value="TreeGrafter"/>
</dbReference>
<dbReference type="GO" id="GO:0000398">
    <property type="term" value="P:mRNA splicing, via spliceosome"/>
    <property type="evidence" value="ECO:0007669"/>
    <property type="project" value="InterPro"/>
</dbReference>
<reference evidence="5 6" key="1">
    <citation type="submission" date="2021-07" db="EMBL/GenBank/DDBJ databases">
        <title>Genome data of Colletotrichum spaethianum.</title>
        <authorList>
            <person name="Utami Y.D."/>
            <person name="Hiruma K."/>
        </authorList>
    </citation>
    <scope>NUCLEOTIDE SEQUENCE [LARGE SCALE GENOMIC DNA]</scope>
    <source>
        <strain evidence="5 6">MAFF 242679</strain>
    </source>
</reference>
<keyword evidence="2" id="KW-0539">Nucleus</keyword>
<evidence type="ECO:0000313" key="5">
    <source>
        <dbReference type="EMBL" id="GJC79036.1"/>
    </source>
</evidence>
<accession>A0AA37GDQ8</accession>
<comment type="caution">
    <text evidence="5">The sequence shown here is derived from an EMBL/GenBank/DDBJ whole genome shotgun (WGS) entry which is preliminary data.</text>
</comment>
<dbReference type="GO" id="GO:0003677">
    <property type="term" value="F:DNA binding"/>
    <property type="evidence" value="ECO:0007669"/>
    <property type="project" value="UniProtKB-KW"/>
</dbReference>
<proteinExistence type="predicted"/>
<protein>
    <submittedName>
        <fullName evidence="5">Pre-mRNA-splicing factor CEF-1</fullName>
    </submittedName>
</protein>
<dbReference type="PANTHER" id="PTHR45885">
    <property type="entry name" value="CELL DIVISION CYCLE 5-LIKE PROTEIN"/>
    <property type="match status" value="1"/>
</dbReference>
<organism evidence="5 6">
    <name type="scientific">Colletotrichum liriopes</name>
    <dbReference type="NCBI Taxonomy" id="708192"/>
    <lineage>
        <taxon>Eukaryota</taxon>
        <taxon>Fungi</taxon>
        <taxon>Dikarya</taxon>
        <taxon>Ascomycota</taxon>
        <taxon>Pezizomycotina</taxon>
        <taxon>Sordariomycetes</taxon>
        <taxon>Hypocreomycetidae</taxon>
        <taxon>Glomerellales</taxon>
        <taxon>Glomerellaceae</taxon>
        <taxon>Colletotrichum</taxon>
        <taxon>Colletotrichum spaethianum species complex</taxon>
    </lineage>
</organism>
<dbReference type="InterPro" id="IPR021786">
    <property type="entry name" value="Cdc5p/Cef1_C"/>
</dbReference>
<evidence type="ECO:0000259" key="4">
    <source>
        <dbReference type="Pfam" id="PF11831"/>
    </source>
</evidence>
<keyword evidence="1" id="KW-0238">DNA-binding</keyword>
<dbReference type="EMBL" id="BPPX01000003">
    <property type="protein sequence ID" value="GJC79036.1"/>
    <property type="molecule type" value="Genomic_DNA"/>
</dbReference>
<dbReference type="AlphaFoldDB" id="A0AA37GDQ8"/>
<dbReference type="Pfam" id="PF11831">
    <property type="entry name" value="Myb_Cef"/>
    <property type="match status" value="1"/>
</dbReference>
<sequence>MHANGVGQTPARAGQTPMRTPRDSFALNADGSQALVSATPQDVKMREIALRSQLKQGLASLPKPKDTEWELELPEDQREAAANEDMLMEDAGERDRREREFKAAQEALEARRRTQVMQRRLPRPVKVDVPALLSSAETIQGTAQLLIAREAAALVANDAIKYPLPGSKVSGVPPRLDTIGDEELAEARLQILSETKPKPSFAEIQASFEGRSKNSLLLGLGCYGDDEEEEEAAMKKAFDSIQDSIATTAEEGIKLEKKLGLHLGGYQKRQKMLKDKIGDAAEALEKANNALSGFKTLAISEEVAIQRRLSALRDEVGFVSRREREAQELYRKTKDELDALRANGVNGHY</sequence>